<organism evidence="2">
    <name type="scientific">Brassica cretica</name>
    <name type="common">Mustard</name>
    <dbReference type="NCBI Taxonomy" id="69181"/>
    <lineage>
        <taxon>Eukaryota</taxon>
        <taxon>Viridiplantae</taxon>
        <taxon>Streptophyta</taxon>
        <taxon>Embryophyta</taxon>
        <taxon>Tracheophyta</taxon>
        <taxon>Spermatophyta</taxon>
        <taxon>Magnoliopsida</taxon>
        <taxon>eudicotyledons</taxon>
        <taxon>Gunneridae</taxon>
        <taxon>Pentapetalae</taxon>
        <taxon>rosids</taxon>
        <taxon>malvids</taxon>
        <taxon>Brassicales</taxon>
        <taxon>Brassicaceae</taxon>
        <taxon>Brassiceae</taxon>
        <taxon>Brassica</taxon>
    </lineage>
</organism>
<feature type="transmembrane region" description="Helical" evidence="1">
    <location>
        <begin position="239"/>
        <end position="257"/>
    </location>
</feature>
<keyword evidence="1" id="KW-0472">Membrane</keyword>
<keyword evidence="1" id="KW-0812">Transmembrane</keyword>
<evidence type="ECO:0008006" key="3">
    <source>
        <dbReference type="Google" id="ProtNLM"/>
    </source>
</evidence>
<gene>
    <name evidence="2" type="ORF">F2Q70_00007004</name>
</gene>
<protein>
    <recommendedName>
        <fullName evidence="3">Transmembrane protein</fullName>
    </recommendedName>
</protein>
<dbReference type="EMBL" id="QGKY02000089">
    <property type="protein sequence ID" value="KAF2609588.1"/>
    <property type="molecule type" value="Genomic_DNA"/>
</dbReference>
<accession>A0A8S9LVL0</accession>
<keyword evidence="1" id="KW-1133">Transmembrane helix</keyword>
<evidence type="ECO:0000313" key="2">
    <source>
        <dbReference type="EMBL" id="KAF2609588.1"/>
    </source>
</evidence>
<sequence>MKESEVAENLSPLRVRRRQRERERWLPVGDRKIEKRPLPEFLTVSSPVSKPVSGKRGKIEKRPLPEFLTVSSPVSKPVSGKRYFYLYRYRQLLFPGNGGSDITDFAGFRLRESGGSDSTVLSPAPSTRGSMVFEIYRFSSVLGSKVELGRAFALIPAEAVVLFWWTSDYCGAGVCMPMKGWGFDLRTRTPLMVFRSRRGGLVTRVSHSEDYDTCHVHASRGKEEAPFWVMKMGLRPNKFTVWLALVCLSFMVVSLFTF</sequence>
<name>A0A8S9LVL0_BRACR</name>
<comment type="caution">
    <text evidence="2">The sequence shown here is derived from an EMBL/GenBank/DDBJ whole genome shotgun (WGS) entry which is preliminary data.</text>
</comment>
<proteinExistence type="predicted"/>
<reference evidence="2" key="1">
    <citation type="submission" date="2019-12" db="EMBL/GenBank/DDBJ databases">
        <title>Genome sequencing and annotation of Brassica cretica.</title>
        <authorList>
            <person name="Studholme D.J."/>
            <person name="Sarris P.F."/>
        </authorList>
    </citation>
    <scope>NUCLEOTIDE SEQUENCE</scope>
    <source>
        <strain evidence="2">PFS-102/07</strain>
        <tissue evidence="2">Leaf</tissue>
    </source>
</reference>
<dbReference type="AlphaFoldDB" id="A0A8S9LVL0"/>
<evidence type="ECO:0000256" key="1">
    <source>
        <dbReference type="SAM" id="Phobius"/>
    </source>
</evidence>